<gene>
    <name evidence="2" type="ORF">niasHS_004389</name>
</gene>
<accession>A0ABD2K191</accession>
<name>A0ABD2K191_HETSC</name>
<evidence type="ECO:0000313" key="3">
    <source>
        <dbReference type="Proteomes" id="UP001620645"/>
    </source>
</evidence>
<feature type="region of interest" description="Disordered" evidence="1">
    <location>
        <begin position="1"/>
        <end position="27"/>
    </location>
</feature>
<keyword evidence="3" id="KW-1185">Reference proteome</keyword>
<reference evidence="2 3" key="1">
    <citation type="submission" date="2024-10" db="EMBL/GenBank/DDBJ databases">
        <authorList>
            <person name="Kim D."/>
        </authorList>
    </citation>
    <scope>NUCLEOTIDE SEQUENCE [LARGE SCALE GENOMIC DNA]</scope>
    <source>
        <strain evidence="2">Taebaek</strain>
    </source>
</reference>
<organism evidence="2 3">
    <name type="scientific">Heterodera schachtii</name>
    <name type="common">Sugarbeet cyst nematode worm</name>
    <name type="synonym">Tylenchus schachtii</name>
    <dbReference type="NCBI Taxonomy" id="97005"/>
    <lineage>
        <taxon>Eukaryota</taxon>
        <taxon>Metazoa</taxon>
        <taxon>Ecdysozoa</taxon>
        <taxon>Nematoda</taxon>
        <taxon>Chromadorea</taxon>
        <taxon>Rhabditida</taxon>
        <taxon>Tylenchina</taxon>
        <taxon>Tylenchomorpha</taxon>
        <taxon>Tylenchoidea</taxon>
        <taxon>Heteroderidae</taxon>
        <taxon>Heteroderinae</taxon>
        <taxon>Heterodera</taxon>
    </lineage>
</organism>
<protein>
    <submittedName>
        <fullName evidence="2">Uncharacterized protein</fullName>
    </submittedName>
</protein>
<feature type="compositionally biased region" description="Basic and acidic residues" evidence="1">
    <location>
        <begin position="114"/>
        <end position="127"/>
    </location>
</feature>
<feature type="region of interest" description="Disordered" evidence="1">
    <location>
        <begin position="87"/>
        <end position="167"/>
    </location>
</feature>
<dbReference type="AlphaFoldDB" id="A0ABD2K191"/>
<sequence length="240" mass="26361">MSAVPLDSLFGENQAEKENSKPRTVTKSPVILPEVQTEHAVIRDDVREIVREAIKELKAELLPSIGDIAKSVVSIADALEEMEARGVFENLSLTDGPEKNEMEEEKGGPQPPEEVNRGEANVEKETDQPQGAPNPHNPAAHCRGSHARGRFNRVGHRGNHRIPHWNKNYDGHRHGGYGYANAETKAQARHFFNMRRRGSCSGGPSIHPAAAVVLIALDTTVASARMVADWLEFTKGGRKC</sequence>
<dbReference type="Proteomes" id="UP001620645">
    <property type="component" value="Unassembled WGS sequence"/>
</dbReference>
<feature type="compositionally biased region" description="Basic residues" evidence="1">
    <location>
        <begin position="143"/>
        <end position="164"/>
    </location>
</feature>
<evidence type="ECO:0000256" key="1">
    <source>
        <dbReference type="SAM" id="MobiDB-lite"/>
    </source>
</evidence>
<dbReference type="EMBL" id="JBICCN010000060">
    <property type="protein sequence ID" value="KAL3096660.1"/>
    <property type="molecule type" value="Genomic_DNA"/>
</dbReference>
<comment type="caution">
    <text evidence="2">The sequence shown here is derived from an EMBL/GenBank/DDBJ whole genome shotgun (WGS) entry which is preliminary data.</text>
</comment>
<proteinExistence type="predicted"/>
<evidence type="ECO:0000313" key="2">
    <source>
        <dbReference type="EMBL" id="KAL3096660.1"/>
    </source>
</evidence>